<evidence type="ECO:0000313" key="4">
    <source>
        <dbReference type="Proteomes" id="UP000323717"/>
    </source>
</evidence>
<dbReference type="EMBL" id="VWLE01000175">
    <property type="protein sequence ID" value="KAA3951271.1"/>
    <property type="molecule type" value="Genomic_DNA"/>
</dbReference>
<dbReference type="AlphaFoldDB" id="A0A5M5C262"/>
<dbReference type="Proteomes" id="UP000323717">
    <property type="component" value="Unassembled WGS sequence"/>
</dbReference>
<evidence type="ECO:0000313" key="5">
    <source>
        <dbReference type="Proteomes" id="UP000375690"/>
    </source>
</evidence>
<gene>
    <name evidence="3" type="ORF">F3B53_26075</name>
    <name evidence="2" type="ORF">F3D71_13315</name>
</gene>
<sequence>MKGLLNTIVKIIFSITIIVIWLVVPILADSQVDIWMIISPITLAAIGAIVYCKNKHKNNERTSDSYSRYLDDILKNK</sequence>
<evidence type="ECO:0000313" key="2">
    <source>
        <dbReference type="EMBL" id="KAA3951271.1"/>
    </source>
</evidence>
<keyword evidence="1" id="KW-1133">Transmembrane helix</keyword>
<dbReference type="RefSeq" id="WP_175285317.1">
    <property type="nucleotide sequence ID" value="NZ_CP113514.1"/>
</dbReference>
<dbReference type="EMBL" id="VWFC01000072">
    <property type="protein sequence ID" value="KAB1317897.1"/>
    <property type="molecule type" value="Genomic_DNA"/>
</dbReference>
<name>A0A5M5C262_BACOV</name>
<feature type="transmembrane region" description="Helical" evidence="1">
    <location>
        <begin position="34"/>
        <end position="52"/>
    </location>
</feature>
<feature type="transmembrane region" description="Helical" evidence="1">
    <location>
        <begin position="7"/>
        <end position="28"/>
    </location>
</feature>
<organism evidence="2 4">
    <name type="scientific">Bacteroides ovatus</name>
    <dbReference type="NCBI Taxonomy" id="28116"/>
    <lineage>
        <taxon>Bacteria</taxon>
        <taxon>Pseudomonadati</taxon>
        <taxon>Bacteroidota</taxon>
        <taxon>Bacteroidia</taxon>
        <taxon>Bacteroidales</taxon>
        <taxon>Bacteroidaceae</taxon>
        <taxon>Bacteroides</taxon>
    </lineage>
</organism>
<evidence type="ECO:0000256" key="1">
    <source>
        <dbReference type="SAM" id="Phobius"/>
    </source>
</evidence>
<accession>A0A5M5C262</accession>
<dbReference type="Proteomes" id="UP000375690">
    <property type="component" value="Unassembled WGS sequence"/>
</dbReference>
<keyword evidence="1" id="KW-0812">Transmembrane</keyword>
<comment type="caution">
    <text evidence="2">The sequence shown here is derived from an EMBL/GenBank/DDBJ whole genome shotgun (WGS) entry which is preliminary data.</text>
</comment>
<keyword evidence="1" id="KW-0472">Membrane</keyword>
<protein>
    <submittedName>
        <fullName evidence="2">Uncharacterized protein</fullName>
    </submittedName>
</protein>
<reference evidence="4 5" key="1">
    <citation type="journal article" date="2019" name="Nat. Med.">
        <title>A library of human gut bacterial isolates paired with longitudinal multiomics data enables mechanistic microbiome research.</title>
        <authorList>
            <person name="Poyet M."/>
            <person name="Groussin M."/>
            <person name="Gibbons S.M."/>
            <person name="Avila-Pacheco J."/>
            <person name="Jiang X."/>
            <person name="Kearney S.M."/>
            <person name="Perrotta A.R."/>
            <person name="Berdy B."/>
            <person name="Zhao S."/>
            <person name="Lieberman T.D."/>
            <person name="Swanson P.K."/>
            <person name="Smith M."/>
            <person name="Roesemann S."/>
            <person name="Alexander J.E."/>
            <person name="Rich S.A."/>
            <person name="Livny J."/>
            <person name="Vlamakis H."/>
            <person name="Clish C."/>
            <person name="Bullock K."/>
            <person name="Deik A."/>
            <person name="Scott J."/>
            <person name="Pierce K.A."/>
            <person name="Xavier R.J."/>
            <person name="Alm E.J."/>
        </authorList>
    </citation>
    <scope>NUCLEOTIDE SEQUENCE [LARGE SCALE GENOMIC DNA]</scope>
    <source>
        <strain evidence="2 4">BIOML-A163</strain>
        <strain evidence="3 5">BIOML-A2</strain>
    </source>
</reference>
<evidence type="ECO:0000313" key="3">
    <source>
        <dbReference type="EMBL" id="KAB1317897.1"/>
    </source>
</evidence>
<proteinExistence type="predicted"/>